<proteinExistence type="predicted"/>
<comment type="caution">
    <text evidence="2">The sequence shown here is derived from an EMBL/GenBank/DDBJ whole genome shotgun (WGS) entry which is preliminary data.</text>
</comment>
<reference evidence="2" key="1">
    <citation type="journal article" date="2022" name="Int. J. Mol. Sci.">
        <title>Draft Genome of Tanacetum Coccineum: Genomic Comparison of Closely Related Tanacetum-Family Plants.</title>
        <authorList>
            <person name="Yamashiro T."/>
            <person name="Shiraishi A."/>
            <person name="Nakayama K."/>
            <person name="Satake H."/>
        </authorList>
    </citation>
    <scope>NUCLEOTIDE SEQUENCE</scope>
</reference>
<evidence type="ECO:0000313" key="3">
    <source>
        <dbReference type="Proteomes" id="UP001151760"/>
    </source>
</evidence>
<protein>
    <submittedName>
        <fullName evidence="2">Uncharacterized protein</fullName>
    </submittedName>
</protein>
<feature type="region of interest" description="Disordered" evidence="1">
    <location>
        <begin position="122"/>
        <end position="147"/>
    </location>
</feature>
<accession>A0ABQ5EDL1</accession>
<keyword evidence="3" id="KW-1185">Reference proteome</keyword>
<evidence type="ECO:0000313" key="2">
    <source>
        <dbReference type="EMBL" id="GJT48988.1"/>
    </source>
</evidence>
<reference evidence="2" key="2">
    <citation type="submission" date="2022-01" db="EMBL/GenBank/DDBJ databases">
        <authorList>
            <person name="Yamashiro T."/>
            <person name="Shiraishi A."/>
            <person name="Satake H."/>
            <person name="Nakayama K."/>
        </authorList>
    </citation>
    <scope>NUCLEOTIDE SEQUENCE</scope>
</reference>
<evidence type="ECO:0000256" key="1">
    <source>
        <dbReference type="SAM" id="MobiDB-lite"/>
    </source>
</evidence>
<organism evidence="2 3">
    <name type="scientific">Tanacetum coccineum</name>
    <dbReference type="NCBI Taxonomy" id="301880"/>
    <lineage>
        <taxon>Eukaryota</taxon>
        <taxon>Viridiplantae</taxon>
        <taxon>Streptophyta</taxon>
        <taxon>Embryophyta</taxon>
        <taxon>Tracheophyta</taxon>
        <taxon>Spermatophyta</taxon>
        <taxon>Magnoliopsida</taxon>
        <taxon>eudicotyledons</taxon>
        <taxon>Gunneridae</taxon>
        <taxon>Pentapetalae</taxon>
        <taxon>asterids</taxon>
        <taxon>campanulids</taxon>
        <taxon>Asterales</taxon>
        <taxon>Asteraceae</taxon>
        <taxon>Asteroideae</taxon>
        <taxon>Anthemideae</taxon>
        <taxon>Anthemidinae</taxon>
        <taxon>Tanacetum</taxon>
    </lineage>
</organism>
<sequence length="392" mass="45686">MTDNIPLTPHDSSLPGCYTPDEGRLQQEKLTDIVTALSQKVEGLESDPKKTKKLYAIDFKKLINRLKSLEDKLKFHKSKSKRRRLTLVTSKDKVDLVAEDPSKQGGVLKTVIEIRKSVAKDKGKAKIDETKSPRKMKQREQAQIRRDEKKVKRVVNNIYHEASLEFCTCHQRKKFFAQQRAEAKRNKPMTPTLQKDYMSNYIKNQEGGYSIKQLKSLSFEQVKDIFETTMRRVQSFVPMVSELEIGEASGSGEEQSAEKEKELSEEELHKLLVMVLVEELVIQPLQKFDKDDLVKLWDLVKERFSTTEPIDDKENELWVELKRLFEPNNDDILWKLQRYMHDPLVWRLYDLCGVHHVSSVRGHDIFVLVEKEYPLTKETLGLMMVARLLVKQ</sequence>
<gene>
    <name evidence="2" type="ORF">Tco_0975145</name>
</gene>
<dbReference type="EMBL" id="BQNB010016199">
    <property type="protein sequence ID" value="GJT48988.1"/>
    <property type="molecule type" value="Genomic_DNA"/>
</dbReference>
<dbReference type="Proteomes" id="UP001151760">
    <property type="component" value="Unassembled WGS sequence"/>
</dbReference>
<name>A0ABQ5EDL1_9ASTR</name>